<comment type="caution">
    <text evidence="4">The sequence shown here is derived from an EMBL/GenBank/DDBJ whole genome shotgun (WGS) entry which is preliminary data.</text>
</comment>
<evidence type="ECO:0000259" key="3">
    <source>
        <dbReference type="Pfam" id="PF21621"/>
    </source>
</evidence>
<dbReference type="InterPro" id="IPR014710">
    <property type="entry name" value="RmlC-like_jellyroll"/>
</dbReference>
<gene>
    <name evidence="4" type="ORF">P5G51_004620</name>
</gene>
<feature type="domain" description="Mannose-6-phosphate isomerase cupin" evidence="3">
    <location>
        <begin position="23"/>
        <end position="88"/>
    </location>
</feature>
<dbReference type="Pfam" id="PF21621">
    <property type="entry name" value="MPI_cupin_dom"/>
    <property type="match status" value="1"/>
</dbReference>
<sequence>MYHEPIFLKPAFQEKIWSGNKPVYHWQLNGNVNMQMDADFLQVSVINGSGEIRVDGKSFPIEKGVHFILPYGVSAFELSGDAGMIVSHG</sequence>
<accession>A0ABU5CEL6</accession>
<dbReference type="EMBL" id="JAROCA020000001">
    <property type="protein sequence ID" value="MDY0404778.1"/>
    <property type="molecule type" value="Genomic_DNA"/>
</dbReference>
<dbReference type="Proteomes" id="UP001228376">
    <property type="component" value="Unassembled WGS sequence"/>
</dbReference>
<proteinExistence type="predicted"/>
<dbReference type="Gene3D" id="2.60.120.10">
    <property type="entry name" value="Jelly Rolls"/>
    <property type="match status" value="1"/>
</dbReference>
<organism evidence="4 5">
    <name type="scientific">Tigheibacillus jepli</name>
    <dbReference type="NCBI Taxonomy" id="3035914"/>
    <lineage>
        <taxon>Bacteria</taxon>
        <taxon>Bacillati</taxon>
        <taxon>Bacillota</taxon>
        <taxon>Bacilli</taxon>
        <taxon>Bacillales</taxon>
        <taxon>Bacillaceae</taxon>
        <taxon>Tigheibacillus</taxon>
    </lineage>
</organism>
<dbReference type="InterPro" id="IPR049071">
    <property type="entry name" value="MPI_cupin_dom"/>
</dbReference>
<evidence type="ECO:0000313" key="4">
    <source>
        <dbReference type="EMBL" id="MDY0404778.1"/>
    </source>
</evidence>
<reference evidence="4 5" key="1">
    <citation type="submission" date="2023-10" db="EMBL/GenBank/DDBJ databases">
        <title>179-bfca-hs.</title>
        <authorList>
            <person name="Miliotis G."/>
            <person name="Sengupta P."/>
            <person name="Hameed A."/>
            <person name="Chuvochina M."/>
            <person name="Mcdonagh F."/>
            <person name="Simpson A.C."/>
            <person name="Singh N.K."/>
            <person name="Rekha P.D."/>
            <person name="Raman K."/>
            <person name="Hugenholtz P."/>
            <person name="Venkateswaran K."/>
        </authorList>
    </citation>
    <scope>NUCLEOTIDE SEQUENCE [LARGE SCALE GENOMIC DNA]</scope>
    <source>
        <strain evidence="4 5">179-BFC-A-HS</strain>
    </source>
</reference>
<protein>
    <recommendedName>
        <fullName evidence="1">Phosphohexomutase</fullName>
    </recommendedName>
    <alternativeName>
        <fullName evidence="2">Phosphomannose isomerase</fullName>
    </alternativeName>
</protein>
<dbReference type="RefSeq" id="WP_306065187.1">
    <property type="nucleotide sequence ID" value="NZ_JAROCA020000001.1"/>
</dbReference>
<keyword evidence="5" id="KW-1185">Reference proteome</keyword>
<evidence type="ECO:0000256" key="1">
    <source>
        <dbReference type="ARBA" id="ARBA00029741"/>
    </source>
</evidence>
<evidence type="ECO:0000313" key="5">
    <source>
        <dbReference type="Proteomes" id="UP001228376"/>
    </source>
</evidence>
<dbReference type="InterPro" id="IPR011051">
    <property type="entry name" value="RmlC_Cupin_sf"/>
</dbReference>
<dbReference type="SUPFAM" id="SSF51182">
    <property type="entry name" value="RmlC-like cupins"/>
    <property type="match status" value="1"/>
</dbReference>
<name>A0ABU5CEL6_9BACI</name>
<evidence type="ECO:0000256" key="2">
    <source>
        <dbReference type="ARBA" id="ARBA00030762"/>
    </source>
</evidence>